<comment type="caution">
    <text evidence="1">The sequence shown here is derived from an EMBL/GenBank/DDBJ whole genome shotgun (WGS) entry which is preliminary data.</text>
</comment>
<organism evidence="1 2">
    <name type="scientific">Gigaspora margarita</name>
    <dbReference type="NCBI Taxonomy" id="4874"/>
    <lineage>
        <taxon>Eukaryota</taxon>
        <taxon>Fungi</taxon>
        <taxon>Fungi incertae sedis</taxon>
        <taxon>Mucoromycota</taxon>
        <taxon>Glomeromycotina</taxon>
        <taxon>Glomeromycetes</taxon>
        <taxon>Diversisporales</taxon>
        <taxon>Gigasporaceae</taxon>
        <taxon>Gigaspora</taxon>
    </lineage>
</organism>
<dbReference type="Proteomes" id="UP000439903">
    <property type="component" value="Unassembled WGS sequence"/>
</dbReference>
<sequence>MNWMKTRTLGWLHDNQFKDWQLEVVIDKKDLYLYSSFSIALQMYIHNQVRKPVAQLLFALEKLLGLLILDSDSLFEKEDKNENEDRHEDNNIESNLFSFWEPIIMNTKIINIENLKMPYTITNNIRGLKVPFLSYFMEQINKFKSISK</sequence>
<reference evidence="1 2" key="1">
    <citation type="journal article" date="2019" name="Environ. Microbiol.">
        <title>At the nexus of three kingdoms: the genome of the mycorrhizal fungus Gigaspora margarita provides insights into plant, endobacterial and fungal interactions.</title>
        <authorList>
            <person name="Venice F."/>
            <person name="Ghignone S."/>
            <person name="Salvioli di Fossalunga A."/>
            <person name="Amselem J."/>
            <person name="Novero M."/>
            <person name="Xianan X."/>
            <person name="Sedzielewska Toro K."/>
            <person name="Morin E."/>
            <person name="Lipzen A."/>
            <person name="Grigoriev I.V."/>
            <person name="Henrissat B."/>
            <person name="Martin F.M."/>
            <person name="Bonfante P."/>
        </authorList>
    </citation>
    <scope>NUCLEOTIDE SEQUENCE [LARGE SCALE GENOMIC DNA]</scope>
    <source>
        <strain evidence="1 2">BEG34</strain>
    </source>
</reference>
<name>A0A8H4ERH5_GIGMA</name>
<proteinExistence type="predicted"/>
<keyword evidence="2" id="KW-1185">Reference proteome</keyword>
<dbReference type="AlphaFoldDB" id="A0A8H4ERH5"/>
<evidence type="ECO:0000313" key="1">
    <source>
        <dbReference type="EMBL" id="KAF0541182.1"/>
    </source>
</evidence>
<dbReference type="OrthoDB" id="2433874at2759"/>
<protein>
    <submittedName>
        <fullName evidence="1">E3 ubiquitin-protein ligase</fullName>
    </submittedName>
</protein>
<accession>A0A8H4ERH5</accession>
<gene>
    <name evidence="1" type="ORF">F8M41_005745</name>
</gene>
<evidence type="ECO:0000313" key="2">
    <source>
        <dbReference type="Proteomes" id="UP000439903"/>
    </source>
</evidence>
<dbReference type="EMBL" id="WTPW01000156">
    <property type="protein sequence ID" value="KAF0541182.1"/>
    <property type="molecule type" value="Genomic_DNA"/>
</dbReference>